<reference evidence="7 10" key="3">
    <citation type="journal article" date="2020" name="Microbiome">
        <title>Single-cell genomics of uncultured bacteria reveals dietary fiber responders in the mouse gut microbiota.</title>
        <authorList>
            <person name="Chijiiwa R."/>
            <person name="Hosokawa M."/>
            <person name="Kogawa M."/>
            <person name="Nishikawa Y."/>
            <person name="Ide K."/>
            <person name="Sakanashi C."/>
            <person name="Takahashi K."/>
            <person name="Takeyama H."/>
        </authorList>
    </citation>
    <scope>NUCLEOTIDE SEQUENCE [LARGE SCALE GENOMIC DNA]</scope>
    <source>
        <strain evidence="7">IMSAGC_017</strain>
    </source>
</reference>
<dbReference type="NCBIfam" id="TIGR03905">
    <property type="entry name" value="TIGR03905_4_Cys"/>
    <property type="match status" value="1"/>
</dbReference>
<dbReference type="RefSeq" id="WP_092356181.1">
    <property type="nucleotide sequence ID" value="NZ_BLMI01000114.1"/>
</dbReference>
<evidence type="ECO:0000256" key="3">
    <source>
        <dbReference type="ARBA" id="ARBA00022634"/>
    </source>
</evidence>
<keyword evidence="9" id="KW-1185">Reference proteome</keyword>
<proteinExistence type="inferred from homology"/>
<reference evidence="9" key="1">
    <citation type="submission" date="2016-10" db="EMBL/GenBank/DDBJ databases">
        <authorList>
            <person name="Varghese N."/>
            <person name="Submissions S."/>
        </authorList>
    </citation>
    <scope>NUCLEOTIDE SEQUENCE [LARGE SCALE GENOMIC DNA]</scope>
    <source>
        <strain evidence="9">DSM 1551</strain>
    </source>
</reference>
<keyword evidence="3" id="KW-0237">DNA synthesis</keyword>
<accession>A0A1I0H8G9</accession>
<comment type="similarity">
    <text evidence="1">Belongs to the ribonucleoside diphosphate reductase class-2 family.</text>
</comment>
<keyword evidence="4" id="KW-0547">Nucleotide-binding</keyword>
<dbReference type="EC" id="1.17.4.1" evidence="2"/>
<dbReference type="AlphaFoldDB" id="A0A1I0H8G9"/>
<evidence type="ECO:0000313" key="10">
    <source>
        <dbReference type="Proteomes" id="UP000490821"/>
    </source>
</evidence>
<dbReference type="Proteomes" id="UP000198558">
    <property type="component" value="Unassembled WGS sequence"/>
</dbReference>
<evidence type="ECO:0000313" key="8">
    <source>
        <dbReference type="EMBL" id="SET79159.1"/>
    </source>
</evidence>
<dbReference type="GO" id="GO:0071897">
    <property type="term" value="P:DNA biosynthetic process"/>
    <property type="evidence" value="ECO:0007669"/>
    <property type="project" value="UniProtKB-KW"/>
</dbReference>
<dbReference type="GO" id="GO:0004748">
    <property type="term" value="F:ribonucleoside-diphosphate reductase activity, thioredoxin disulfide as acceptor"/>
    <property type="evidence" value="ECO:0007669"/>
    <property type="project" value="UniProtKB-EC"/>
</dbReference>
<dbReference type="InterPro" id="IPR023806">
    <property type="entry name" value="CHP03905"/>
</dbReference>
<evidence type="ECO:0000259" key="6">
    <source>
        <dbReference type="Pfam" id="PF12637"/>
    </source>
</evidence>
<reference evidence="8" key="2">
    <citation type="submission" date="2016-10" db="EMBL/GenBank/DDBJ databases">
        <authorList>
            <person name="de Groot N.N."/>
        </authorList>
    </citation>
    <scope>NUCLEOTIDE SEQUENCE [LARGE SCALE GENOMIC DNA]</scope>
    <source>
        <strain evidence="8">DSM 1551</strain>
    </source>
</reference>
<dbReference type="OrthoDB" id="9801525at2"/>
<evidence type="ECO:0000313" key="7">
    <source>
        <dbReference type="EMBL" id="GFI40961.1"/>
    </source>
</evidence>
<dbReference type="InterPro" id="IPR024434">
    <property type="entry name" value="TSCPD_dom"/>
</dbReference>
<evidence type="ECO:0000256" key="5">
    <source>
        <dbReference type="ARBA" id="ARBA00047754"/>
    </source>
</evidence>
<protein>
    <recommendedName>
        <fullName evidence="2">ribonucleoside-diphosphate reductase</fullName>
        <ecNumber evidence="2">1.17.4.1</ecNumber>
    </recommendedName>
</protein>
<evidence type="ECO:0000256" key="2">
    <source>
        <dbReference type="ARBA" id="ARBA00012274"/>
    </source>
</evidence>
<sequence>MEVKFQPQGVCAQQIIIDASDGIVNSVRFIGGCSGNTQGVGALVKGMKVSEVIERLQGIRCGMKSTSCPDQLTKALTKHYL</sequence>
<feature type="domain" description="TSCPD" evidence="6">
    <location>
        <begin position="7"/>
        <end position="80"/>
    </location>
</feature>
<comment type="catalytic activity">
    <reaction evidence="5">
        <text>a 2'-deoxyribonucleoside 5'-diphosphate + [thioredoxin]-disulfide + H2O = a ribonucleoside 5'-diphosphate + [thioredoxin]-dithiol</text>
        <dbReference type="Rhea" id="RHEA:23252"/>
        <dbReference type="Rhea" id="RHEA-COMP:10698"/>
        <dbReference type="Rhea" id="RHEA-COMP:10700"/>
        <dbReference type="ChEBI" id="CHEBI:15377"/>
        <dbReference type="ChEBI" id="CHEBI:29950"/>
        <dbReference type="ChEBI" id="CHEBI:50058"/>
        <dbReference type="ChEBI" id="CHEBI:57930"/>
        <dbReference type="ChEBI" id="CHEBI:73316"/>
        <dbReference type="EC" id="1.17.4.1"/>
    </reaction>
</comment>
<evidence type="ECO:0000256" key="1">
    <source>
        <dbReference type="ARBA" id="ARBA00007405"/>
    </source>
</evidence>
<name>A0A1I0H8G9_9FIRM</name>
<evidence type="ECO:0000256" key="4">
    <source>
        <dbReference type="ARBA" id="ARBA00022741"/>
    </source>
</evidence>
<dbReference type="GO" id="GO:0000166">
    <property type="term" value="F:nucleotide binding"/>
    <property type="evidence" value="ECO:0007669"/>
    <property type="project" value="UniProtKB-KW"/>
</dbReference>
<dbReference type="EMBL" id="BLMI01000114">
    <property type="protein sequence ID" value="GFI40961.1"/>
    <property type="molecule type" value="Genomic_DNA"/>
</dbReference>
<gene>
    <name evidence="7" type="ORF">IMSAGC017_01001</name>
    <name evidence="8" type="ORF">SAMN04489758_1434</name>
</gene>
<evidence type="ECO:0000313" key="9">
    <source>
        <dbReference type="Proteomes" id="UP000198558"/>
    </source>
</evidence>
<dbReference type="Proteomes" id="UP000490821">
    <property type="component" value="Unassembled WGS sequence"/>
</dbReference>
<dbReference type="EMBL" id="FOIN01000043">
    <property type="protein sequence ID" value="SET79159.1"/>
    <property type="molecule type" value="Genomic_DNA"/>
</dbReference>
<organism evidence="8 9">
    <name type="scientific">Thomasclavelia cocleata</name>
    <dbReference type="NCBI Taxonomy" id="69824"/>
    <lineage>
        <taxon>Bacteria</taxon>
        <taxon>Bacillati</taxon>
        <taxon>Bacillota</taxon>
        <taxon>Erysipelotrichia</taxon>
        <taxon>Erysipelotrichales</taxon>
        <taxon>Coprobacillaceae</taxon>
        <taxon>Thomasclavelia</taxon>
    </lineage>
</organism>
<dbReference type="GeneID" id="78289316"/>
<dbReference type="Pfam" id="PF12637">
    <property type="entry name" value="TSCPD"/>
    <property type="match status" value="1"/>
</dbReference>